<feature type="transmembrane region" description="Helical" evidence="1">
    <location>
        <begin position="21"/>
        <end position="41"/>
    </location>
</feature>
<sequence length="85" mass="8473">MKNFQDGVDTMIASRNGFAGYGIGMAIAMAGLIVAQFIPVVDIVVDAITGVLGGGLGPGGATALALLIINYANASSSIARSFNAL</sequence>
<gene>
    <name evidence="2" type="ORF">PWF74_09730</name>
</gene>
<keyword evidence="1" id="KW-1133">Transmembrane helix</keyword>
<keyword evidence="1" id="KW-0472">Membrane</keyword>
<evidence type="ECO:0000256" key="1">
    <source>
        <dbReference type="SAM" id="Phobius"/>
    </source>
</evidence>
<proteinExistence type="predicted"/>
<dbReference type="RefSeq" id="WP_165705464.1">
    <property type="nucleotide sequence ID" value="NZ_CP118627.1"/>
</dbReference>
<evidence type="ECO:0000313" key="3">
    <source>
        <dbReference type="Proteomes" id="UP001217324"/>
    </source>
</evidence>
<name>A0AAX3NAZ4_9LACT</name>
<dbReference type="AlphaFoldDB" id="A0AAX3NAZ4"/>
<feature type="transmembrane region" description="Helical" evidence="1">
    <location>
        <begin position="47"/>
        <end position="72"/>
    </location>
</feature>
<dbReference type="Proteomes" id="UP001217324">
    <property type="component" value="Chromosome"/>
</dbReference>
<evidence type="ECO:0000313" key="2">
    <source>
        <dbReference type="EMBL" id="WEA13747.1"/>
    </source>
</evidence>
<protein>
    <submittedName>
        <fullName evidence="2">Uncharacterized protein</fullName>
    </submittedName>
</protein>
<organism evidence="2 3">
    <name type="scientific">Lactococcus garvieae</name>
    <dbReference type="NCBI Taxonomy" id="1363"/>
    <lineage>
        <taxon>Bacteria</taxon>
        <taxon>Bacillati</taxon>
        <taxon>Bacillota</taxon>
        <taxon>Bacilli</taxon>
        <taxon>Lactobacillales</taxon>
        <taxon>Streptococcaceae</taxon>
        <taxon>Lactococcus</taxon>
    </lineage>
</organism>
<reference evidence="2" key="1">
    <citation type="submission" date="2023-02" db="EMBL/GenBank/DDBJ databases">
        <title>Comparative genomics and fermentation flavor characterization of five lactic acid bacteria reveal flavor biosynthesis metabolic pathways in fermented muskmelon puree.</title>
        <authorList>
            <person name="Yuan L."/>
            <person name="Li M."/>
            <person name="Xu X."/>
            <person name="Lao F."/>
            <person name="Wu J."/>
        </authorList>
    </citation>
    <scope>NUCLEOTIDE SEQUENCE</scope>
    <source>
        <strain evidence="2">Pa-2</strain>
    </source>
</reference>
<accession>A0AAX3NAZ4</accession>
<keyword evidence="1" id="KW-0812">Transmembrane</keyword>
<dbReference type="EMBL" id="CP118627">
    <property type="protein sequence ID" value="WEA13747.1"/>
    <property type="molecule type" value="Genomic_DNA"/>
</dbReference>